<dbReference type="EMBL" id="CM044703">
    <property type="protein sequence ID" value="KAI5673883.1"/>
    <property type="molecule type" value="Genomic_DNA"/>
</dbReference>
<gene>
    <name evidence="1" type="ORF">M9H77_14247</name>
</gene>
<reference evidence="2" key="1">
    <citation type="journal article" date="2023" name="Nat. Plants">
        <title>Single-cell RNA sequencing provides a high-resolution roadmap for understanding the multicellular compartmentation of specialized metabolism.</title>
        <authorList>
            <person name="Sun S."/>
            <person name="Shen X."/>
            <person name="Li Y."/>
            <person name="Li Y."/>
            <person name="Wang S."/>
            <person name="Li R."/>
            <person name="Zhang H."/>
            <person name="Shen G."/>
            <person name="Guo B."/>
            <person name="Wei J."/>
            <person name="Xu J."/>
            <person name="St-Pierre B."/>
            <person name="Chen S."/>
            <person name="Sun C."/>
        </authorList>
    </citation>
    <scope>NUCLEOTIDE SEQUENCE [LARGE SCALE GENOMIC DNA]</scope>
</reference>
<name>A0ACC0BMN5_CATRO</name>
<sequence>MMDYFTFINVDIRLKILSQLSARDLLNLKCVSKEWKDIISNRSFVHYLSKRSETVSGFFFQERFQWCAEDIKHISYIPIETKTTGVHTTAFNFLPESVVLLSSCNGLICCRCTFPSSNPLIHVCNPLNMEWKSIEWSNPSKTTSIALSFDPLQIQEGDDASPNFKLVAMSQTEAEAGNEESHFTFSVFSSETGEWRRSGEICHCKHNMLKNKGIFAGGLLYWLTDGNQIIMFDPQQELSFLIAMPFPETHLCTLPEICIGESKGKLHYVLLSDDGLQLWVLVDHFESLWDLTFSVPLDELERENSEFLYNIASKLARRSTIDMVPQCIDLLAFKDGVLLTRVCSDVYSFNFESRKMKKICKLVDLGRNSFYAPIVLPYAMSLVPLV</sequence>
<dbReference type="Proteomes" id="UP001060085">
    <property type="component" value="Linkage Group LG03"/>
</dbReference>
<evidence type="ECO:0000313" key="1">
    <source>
        <dbReference type="EMBL" id="KAI5673883.1"/>
    </source>
</evidence>
<accession>A0ACC0BMN5</accession>
<proteinExistence type="predicted"/>
<comment type="caution">
    <text evidence="1">The sequence shown here is derived from an EMBL/GenBank/DDBJ whole genome shotgun (WGS) entry which is preliminary data.</text>
</comment>
<keyword evidence="2" id="KW-1185">Reference proteome</keyword>
<protein>
    <submittedName>
        <fullName evidence="1">Uncharacterized protein</fullName>
    </submittedName>
</protein>
<evidence type="ECO:0000313" key="2">
    <source>
        <dbReference type="Proteomes" id="UP001060085"/>
    </source>
</evidence>
<organism evidence="1 2">
    <name type="scientific">Catharanthus roseus</name>
    <name type="common">Madagascar periwinkle</name>
    <name type="synonym">Vinca rosea</name>
    <dbReference type="NCBI Taxonomy" id="4058"/>
    <lineage>
        <taxon>Eukaryota</taxon>
        <taxon>Viridiplantae</taxon>
        <taxon>Streptophyta</taxon>
        <taxon>Embryophyta</taxon>
        <taxon>Tracheophyta</taxon>
        <taxon>Spermatophyta</taxon>
        <taxon>Magnoliopsida</taxon>
        <taxon>eudicotyledons</taxon>
        <taxon>Gunneridae</taxon>
        <taxon>Pentapetalae</taxon>
        <taxon>asterids</taxon>
        <taxon>lamiids</taxon>
        <taxon>Gentianales</taxon>
        <taxon>Apocynaceae</taxon>
        <taxon>Rauvolfioideae</taxon>
        <taxon>Vinceae</taxon>
        <taxon>Catharanthinae</taxon>
        <taxon>Catharanthus</taxon>
    </lineage>
</organism>